<organism evidence="1 2">
    <name type="scientific">Sphingopyxis macrogoltabida</name>
    <name type="common">Sphingomonas macrogoltabidus</name>
    <dbReference type="NCBI Taxonomy" id="33050"/>
    <lineage>
        <taxon>Bacteria</taxon>
        <taxon>Pseudomonadati</taxon>
        <taxon>Pseudomonadota</taxon>
        <taxon>Alphaproteobacteria</taxon>
        <taxon>Sphingomonadales</taxon>
        <taxon>Sphingomonadaceae</taxon>
        <taxon>Sphingopyxis</taxon>
    </lineage>
</organism>
<proteinExistence type="predicted"/>
<accession>A0A2W5MMK6</accession>
<name>A0A2W5MMK6_SPHMC</name>
<gene>
    <name evidence="1" type="ORF">DI569_12845</name>
</gene>
<dbReference type="EMBL" id="QFPJ01000035">
    <property type="protein sequence ID" value="PZQ21147.1"/>
    <property type="molecule type" value="Genomic_DNA"/>
</dbReference>
<protein>
    <submittedName>
        <fullName evidence="1">Uncharacterized protein</fullName>
    </submittedName>
</protein>
<dbReference type="Proteomes" id="UP000248597">
    <property type="component" value="Unassembled WGS sequence"/>
</dbReference>
<evidence type="ECO:0000313" key="1">
    <source>
        <dbReference type="EMBL" id="PZQ21147.1"/>
    </source>
</evidence>
<sequence length="65" mass="7196">MAHPDTHPRANAETYAEQRAIIHNNVSRLAHALDVHPDDFIQMLGEFQASAQGVRNELYGASPTN</sequence>
<dbReference type="AlphaFoldDB" id="A0A2W5MMK6"/>
<comment type="caution">
    <text evidence="1">The sequence shown here is derived from an EMBL/GenBank/DDBJ whole genome shotgun (WGS) entry which is preliminary data.</text>
</comment>
<reference evidence="1 2" key="1">
    <citation type="submission" date="2017-08" db="EMBL/GenBank/DDBJ databases">
        <title>Infants hospitalized years apart are colonized by the same room-sourced microbial strains.</title>
        <authorList>
            <person name="Brooks B."/>
            <person name="Olm M.R."/>
            <person name="Firek B.A."/>
            <person name="Baker R."/>
            <person name="Thomas B.C."/>
            <person name="Morowitz M.J."/>
            <person name="Banfield J.F."/>
        </authorList>
    </citation>
    <scope>NUCLEOTIDE SEQUENCE [LARGE SCALE GENOMIC DNA]</scope>
    <source>
        <strain evidence="1">S2_005_003_R2_47</strain>
    </source>
</reference>
<evidence type="ECO:0000313" key="2">
    <source>
        <dbReference type="Proteomes" id="UP000248597"/>
    </source>
</evidence>